<dbReference type="AlphaFoldDB" id="A0AAV3QH18"/>
<feature type="compositionally biased region" description="Gly residues" evidence="1">
    <location>
        <begin position="294"/>
        <end position="307"/>
    </location>
</feature>
<accession>A0AAV3QH18</accession>
<protein>
    <submittedName>
        <fullName evidence="2">Uncharacterized protein</fullName>
    </submittedName>
</protein>
<feature type="compositionally biased region" description="Polar residues" evidence="1">
    <location>
        <begin position="212"/>
        <end position="244"/>
    </location>
</feature>
<proteinExistence type="predicted"/>
<evidence type="ECO:0000256" key="1">
    <source>
        <dbReference type="SAM" id="MobiDB-lite"/>
    </source>
</evidence>
<keyword evidence="3" id="KW-1185">Reference proteome</keyword>
<dbReference type="PANTHER" id="PTHR35132:SF1">
    <property type="entry name" value="SERINE_ARGININE REPETITIVE MATRIX-LIKE PROTEIN"/>
    <property type="match status" value="1"/>
</dbReference>
<dbReference type="PANTHER" id="PTHR35132">
    <property type="entry name" value="SERINE/ARGININE REPETITIVE MATRIX-LIKE PROTEIN"/>
    <property type="match status" value="1"/>
</dbReference>
<name>A0AAV3QH18_LITER</name>
<dbReference type="Proteomes" id="UP001454036">
    <property type="component" value="Unassembled WGS sequence"/>
</dbReference>
<dbReference type="EMBL" id="BAABME010004604">
    <property type="protein sequence ID" value="GAA0162938.1"/>
    <property type="molecule type" value="Genomic_DNA"/>
</dbReference>
<feature type="compositionally biased region" description="Gly residues" evidence="1">
    <location>
        <begin position="263"/>
        <end position="273"/>
    </location>
</feature>
<organism evidence="2 3">
    <name type="scientific">Lithospermum erythrorhizon</name>
    <name type="common">Purple gromwell</name>
    <name type="synonym">Lithospermum officinale var. erythrorhizon</name>
    <dbReference type="NCBI Taxonomy" id="34254"/>
    <lineage>
        <taxon>Eukaryota</taxon>
        <taxon>Viridiplantae</taxon>
        <taxon>Streptophyta</taxon>
        <taxon>Embryophyta</taxon>
        <taxon>Tracheophyta</taxon>
        <taxon>Spermatophyta</taxon>
        <taxon>Magnoliopsida</taxon>
        <taxon>eudicotyledons</taxon>
        <taxon>Gunneridae</taxon>
        <taxon>Pentapetalae</taxon>
        <taxon>asterids</taxon>
        <taxon>lamiids</taxon>
        <taxon>Boraginales</taxon>
        <taxon>Boraginaceae</taxon>
        <taxon>Boraginoideae</taxon>
        <taxon>Lithospermeae</taxon>
        <taxon>Lithospermum</taxon>
    </lineage>
</organism>
<feature type="region of interest" description="Disordered" evidence="1">
    <location>
        <begin position="136"/>
        <end position="180"/>
    </location>
</feature>
<comment type="caution">
    <text evidence="2">The sequence shown here is derived from an EMBL/GenBank/DDBJ whole genome shotgun (WGS) entry which is preliminary data.</text>
</comment>
<feature type="region of interest" description="Disordered" evidence="1">
    <location>
        <begin position="61"/>
        <end position="104"/>
    </location>
</feature>
<evidence type="ECO:0000313" key="2">
    <source>
        <dbReference type="EMBL" id="GAA0162938.1"/>
    </source>
</evidence>
<feature type="region of interest" description="Disordered" evidence="1">
    <location>
        <begin position="196"/>
        <end position="332"/>
    </location>
</feature>
<sequence>MVELEVQKMPQVHSPCSSSRRRSNDSNSPEFEFLSFPQPDLHSADELFSGGVLLPLRHLHHHPIDQNNPSPPPPTPQDQETQPSQESSINGSSRPISQSGSGPVPELSALLSNLSASAFTSSKRWKDIFRKNDSKYSNHANNDVHDNNNDNNNNNNNSKEKVKEKVRKKEKRSVAFGGGGNGVAAELNINIWPFRRSRSAGNGGARPRVGSTALTSRKVSSAPCSRSNSAGESKSTKWPKSPSRNGVHLGRSSPIWQLRRTTAGGGGDGGGRNFEGIGKRIEKGSPNGKSPAGLTGGAAAGDGGGRNFDGVGKAVGKSSRKDGNFSSGGKPPADVSGFAAAGVGQKVKVLKLNVPMCIGYRSNLSCKSDENSAGGVASAVDGGVIGGESDGGGSMEGVRGGNLFNIRNLFTKKVY</sequence>
<gene>
    <name evidence="2" type="ORF">LIER_18926</name>
</gene>
<feature type="compositionally biased region" description="Basic and acidic residues" evidence="1">
    <location>
        <begin position="136"/>
        <end position="148"/>
    </location>
</feature>
<feature type="compositionally biased region" description="Polar residues" evidence="1">
    <location>
        <begin position="89"/>
        <end position="101"/>
    </location>
</feature>
<evidence type="ECO:0000313" key="3">
    <source>
        <dbReference type="Proteomes" id="UP001454036"/>
    </source>
</evidence>
<feature type="region of interest" description="Disordered" evidence="1">
    <location>
        <begin position="1"/>
        <end position="36"/>
    </location>
</feature>
<feature type="compositionally biased region" description="Low complexity" evidence="1">
    <location>
        <begin position="77"/>
        <end position="88"/>
    </location>
</feature>
<reference evidence="2 3" key="1">
    <citation type="submission" date="2024-01" db="EMBL/GenBank/DDBJ databases">
        <title>The complete chloroplast genome sequence of Lithospermum erythrorhizon: insights into the phylogenetic relationship among Boraginaceae species and the maternal lineages of purple gromwells.</title>
        <authorList>
            <person name="Okada T."/>
            <person name="Watanabe K."/>
        </authorList>
    </citation>
    <scope>NUCLEOTIDE SEQUENCE [LARGE SCALE GENOMIC DNA]</scope>
</reference>